<gene>
    <name evidence="5" type="ORF">M5X09_11645</name>
</gene>
<organism evidence="5 6">
    <name type="scientific">Paenibacillus apiarius</name>
    <dbReference type="NCBI Taxonomy" id="46240"/>
    <lineage>
        <taxon>Bacteria</taxon>
        <taxon>Bacillati</taxon>
        <taxon>Bacillota</taxon>
        <taxon>Bacilli</taxon>
        <taxon>Bacillales</taxon>
        <taxon>Paenibacillaceae</taxon>
        <taxon>Paenibacillus</taxon>
    </lineage>
</organism>
<feature type="domain" description="SLH" evidence="4">
    <location>
        <begin position="108"/>
        <end position="171"/>
    </location>
</feature>
<comment type="caution">
    <text evidence="5">The sequence shown here is derived from an EMBL/GenBank/DDBJ whole genome shotgun (WGS) entry which is preliminary data.</text>
</comment>
<evidence type="ECO:0000256" key="3">
    <source>
        <dbReference type="SAM" id="SignalP"/>
    </source>
</evidence>
<sequence length="1020" mass="112321">MREMSYQTSTQESQQTKQFRGGEKKVMKKRLALLLSVAMAFSMFANVAFGADAAKTTQEKFDALKQQEVFNGYPDGTAGLDKDMTRAEFAKVVVKLFGLKEVHGVYSYNDKNYGPKNWAAPFIEAVTAEGLMQGKDLTKKLFDFNGKITVEETAKTLVEALKLPMPKDSQNNASAWAKDYFQAAVDAGLIAKDANPKANATRTQLVEAAYAADELLKGPKVESYKVVDSKNVEFTMSDKEVVKVTLEKELESNKETEVKFTYKNKEYTHKVTRVVTSAQKIESVTAENLKEVVVTFDGSVEQKTAENKNNYEVKDMKIDSVTLSSDKRSVTILLEENGSVMENQKETELKVKNVRNEDGSKTFSETKKFSPVDVKTPEVKEVVGLGTKAFKVVFSEPVKRGDAVASSNYKVDGNMVAGSVDYMYPNVVIVKKDLSVGDHKLSVSNITDFSGLKSVPVDKEFTVAEDTAAPEIVSAKTNDLKELEIEFNETVKSIEKVYHNVSGNAGKITYKDNKVKVTFNNQMYNGDNTVYVKGVTDYSGNKADREVKVNPTLDTTRPEVVKMEVKEVGKLNNHQLIVEFNKKLDKESAENARNYTLKDRDGKVLKDFSGVDADGHPFAKPSYNSDNNKVTIELNAKLSNETDYILEVAGVRDTAALQNTMAPYSQTFTAKQTAKSGIVRSWFTENGSEESIYVQFKSTMKTDGEGGVLAKEKYLLNGQAVTDHTIAMVNGDTVRITAKNGKLGFKKGATDINTLNVFQVKDSNGDYVKGDLPNNPYTLEYKGTTEEKFSDKIALGDVKAVSREEVTVEFLGKITNVNLDDFWVTVDGKGKYVPSNYELSNDGTLLTLKFEGSAYILPSSLINAQLHVADGATTSDVLNVRIKSGVKDIINNDVRPEVNRGSLDVTVTGATYTAEIRLNADVALNTDLYTPATAVGPFTVTVNGKEKPVTSPLVSADAYTRDGNRYLAVKFTLANNGKLEKDDVVALSMSDETNKVLKYFKLGDLTLKGFTATTTFKPAE</sequence>
<dbReference type="InterPro" id="IPR032812">
    <property type="entry name" value="SbsA_Ig"/>
</dbReference>
<dbReference type="InterPro" id="IPR014755">
    <property type="entry name" value="Cu-Rt/internalin_Ig-like"/>
</dbReference>
<proteinExistence type="predicted"/>
<feature type="chain" id="PRO_5046782276" evidence="3">
    <location>
        <begin position="51"/>
        <end position="1020"/>
    </location>
</feature>
<evidence type="ECO:0000256" key="2">
    <source>
        <dbReference type="SAM" id="MobiDB-lite"/>
    </source>
</evidence>
<evidence type="ECO:0000313" key="6">
    <source>
        <dbReference type="Proteomes" id="UP001207626"/>
    </source>
</evidence>
<dbReference type="Proteomes" id="UP001207626">
    <property type="component" value="Unassembled WGS sequence"/>
</dbReference>
<dbReference type="PROSITE" id="PS51272">
    <property type="entry name" value="SLH"/>
    <property type="match status" value="2"/>
</dbReference>
<accession>A0ABT4DSJ8</accession>
<dbReference type="EMBL" id="JAMDLW010000014">
    <property type="protein sequence ID" value="MCY9520329.1"/>
    <property type="molecule type" value="Genomic_DNA"/>
</dbReference>
<feature type="region of interest" description="Disordered" evidence="2">
    <location>
        <begin position="1"/>
        <end position="21"/>
    </location>
</feature>
<dbReference type="Pfam" id="PF13205">
    <property type="entry name" value="Big_5"/>
    <property type="match status" value="1"/>
</dbReference>
<evidence type="ECO:0000313" key="5">
    <source>
        <dbReference type="EMBL" id="MCY9520329.1"/>
    </source>
</evidence>
<keyword evidence="6" id="KW-1185">Reference proteome</keyword>
<evidence type="ECO:0000259" key="4">
    <source>
        <dbReference type="PROSITE" id="PS51272"/>
    </source>
</evidence>
<reference evidence="5 6" key="1">
    <citation type="submission" date="2022-05" db="EMBL/GenBank/DDBJ databases">
        <title>Genome Sequencing of Bee-Associated Microbes.</title>
        <authorList>
            <person name="Dunlap C."/>
        </authorList>
    </citation>
    <scope>NUCLEOTIDE SEQUENCE [LARGE SCALE GENOMIC DNA]</scope>
    <source>
        <strain evidence="5 6">NRRL NRS-1438</strain>
    </source>
</reference>
<dbReference type="Gene3D" id="2.60.40.1220">
    <property type="match status" value="4"/>
</dbReference>
<name>A0ABT4DSJ8_9BACL</name>
<dbReference type="RefSeq" id="WP_087433985.1">
    <property type="nucleotide sequence ID" value="NZ_JAMDLV010000017.1"/>
</dbReference>
<dbReference type="InterPro" id="IPR001119">
    <property type="entry name" value="SLH_dom"/>
</dbReference>
<keyword evidence="1 3" id="KW-0732">Signal</keyword>
<feature type="compositionally biased region" description="Low complexity" evidence="2">
    <location>
        <begin position="1"/>
        <end position="18"/>
    </location>
</feature>
<evidence type="ECO:0000256" key="1">
    <source>
        <dbReference type="ARBA" id="ARBA00022729"/>
    </source>
</evidence>
<feature type="signal peptide" evidence="3">
    <location>
        <begin position="1"/>
        <end position="50"/>
    </location>
</feature>
<protein>
    <submittedName>
        <fullName evidence="5">Ig-like domain-containing protein</fullName>
    </submittedName>
</protein>
<feature type="domain" description="SLH" evidence="4">
    <location>
        <begin position="44"/>
        <end position="107"/>
    </location>
</feature>